<feature type="transmembrane region" description="Helical" evidence="1">
    <location>
        <begin position="315"/>
        <end position="335"/>
    </location>
</feature>
<dbReference type="Proteomes" id="UP000245765">
    <property type="component" value="Unassembled WGS sequence"/>
</dbReference>
<dbReference type="InterPro" id="IPR014550">
    <property type="entry name" value="UCP028704_OpgC"/>
</dbReference>
<feature type="transmembrane region" description="Helical" evidence="1">
    <location>
        <begin position="237"/>
        <end position="255"/>
    </location>
</feature>
<gene>
    <name evidence="2" type="ORF">DFH01_24680</name>
</gene>
<evidence type="ECO:0000313" key="3">
    <source>
        <dbReference type="Proteomes" id="UP000245765"/>
    </source>
</evidence>
<dbReference type="EMBL" id="QGNA01000006">
    <property type="protein sequence ID" value="PWS34720.1"/>
    <property type="molecule type" value="Genomic_DNA"/>
</dbReference>
<dbReference type="RefSeq" id="WP_109873171.1">
    <property type="nucleotide sequence ID" value="NZ_QGNA01000006.1"/>
</dbReference>
<feature type="transmembrane region" description="Helical" evidence="1">
    <location>
        <begin position="152"/>
        <end position="170"/>
    </location>
</feature>
<dbReference type="Pfam" id="PF10129">
    <property type="entry name" value="OpgC_C"/>
    <property type="match status" value="1"/>
</dbReference>
<keyword evidence="1" id="KW-0472">Membrane</keyword>
<feature type="transmembrane region" description="Helical" evidence="1">
    <location>
        <begin position="55"/>
        <end position="72"/>
    </location>
</feature>
<organism evidence="2 3">
    <name type="scientific">Falsiroseomonas bella</name>
    <dbReference type="NCBI Taxonomy" id="2184016"/>
    <lineage>
        <taxon>Bacteria</taxon>
        <taxon>Pseudomonadati</taxon>
        <taxon>Pseudomonadota</taxon>
        <taxon>Alphaproteobacteria</taxon>
        <taxon>Acetobacterales</taxon>
        <taxon>Roseomonadaceae</taxon>
        <taxon>Falsiroseomonas</taxon>
    </lineage>
</organism>
<dbReference type="AlphaFoldDB" id="A0A317F6A7"/>
<keyword evidence="3" id="KW-1185">Reference proteome</keyword>
<dbReference type="OrthoDB" id="9775975at2"/>
<proteinExistence type="predicted"/>
<keyword evidence="1" id="KW-1133">Transmembrane helix</keyword>
<feature type="transmembrane region" description="Helical" evidence="1">
    <location>
        <begin position="93"/>
        <end position="111"/>
    </location>
</feature>
<protein>
    <recommendedName>
        <fullName evidence="4">OpgC protein</fullName>
    </recommendedName>
</protein>
<dbReference type="PANTHER" id="PTHR38592">
    <property type="entry name" value="BLL4819 PROTEIN"/>
    <property type="match status" value="1"/>
</dbReference>
<name>A0A317F6A7_9PROT</name>
<comment type="caution">
    <text evidence="2">The sequence shown here is derived from an EMBL/GenBank/DDBJ whole genome shotgun (WGS) entry which is preliminary data.</text>
</comment>
<accession>A0A317F6A7</accession>
<sequence>MARPVSSARPLVRPPRDVRLDVLRGWMQVSIFISHAQASVFFFGINAAWGISDSSEQFVLLSGLALGSVFTLKRVRDGFAAASSDLAGRIWRLYLTHLVVFALFGAMVIWAERFVPLPGAVEYGGWKWLMTEPWFAVPAALALLYQPSFMDILPIFIVCMIGLAPFLWLLERVGDRALLVPFGLYLATQVFGLQPLVLGGTGLTFDPFAWQVLFMLGAWVGRRALLGEPPLPRYPAVFVAAALLLAVGLWVRLGLQGVVAPPSALVEALSDKSRLGPLRLLHALALAWLVAALVPRDAPWMHGLVPRLLGVIGRHSLQVFCVGLFLSWWVAAALHELPAQAWWIDLLAIPAGVVVLTAFAVWRESQRPLKAGARGASCSPAGRGAEPRS</sequence>
<dbReference type="PANTHER" id="PTHR38592:SF3">
    <property type="entry name" value="BLL4819 PROTEIN"/>
    <property type="match status" value="1"/>
</dbReference>
<evidence type="ECO:0000313" key="2">
    <source>
        <dbReference type="EMBL" id="PWS34720.1"/>
    </source>
</evidence>
<feature type="transmembrane region" description="Helical" evidence="1">
    <location>
        <begin position="29"/>
        <end position="49"/>
    </location>
</feature>
<keyword evidence="1" id="KW-0812">Transmembrane</keyword>
<feature type="transmembrane region" description="Helical" evidence="1">
    <location>
        <begin position="341"/>
        <end position="362"/>
    </location>
</feature>
<reference evidence="3" key="1">
    <citation type="submission" date="2018-05" db="EMBL/GenBank/DDBJ databases">
        <authorList>
            <person name="Du Z."/>
            <person name="Wang X."/>
        </authorList>
    </citation>
    <scope>NUCLEOTIDE SEQUENCE [LARGE SCALE GENOMIC DNA]</scope>
    <source>
        <strain evidence="3">CQN31</strain>
    </source>
</reference>
<feature type="transmembrane region" description="Helical" evidence="1">
    <location>
        <begin position="208"/>
        <end position="225"/>
    </location>
</feature>
<feature type="transmembrane region" description="Helical" evidence="1">
    <location>
        <begin position="275"/>
        <end position="294"/>
    </location>
</feature>
<dbReference type="PIRSF" id="PIRSF028704">
    <property type="entry name" value="UPC028704"/>
    <property type="match status" value="1"/>
</dbReference>
<evidence type="ECO:0008006" key="4">
    <source>
        <dbReference type="Google" id="ProtNLM"/>
    </source>
</evidence>
<evidence type="ECO:0000256" key="1">
    <source>
        <dbReference type="SAM" id="Phobius"/>
    </source>
</evidence>
<feature type="transmembrane region" description="Helical" evidence="1">
    <location>
        <begin position="177"/>
        <end position="196"/>
    </location>
</feature>